<feature type="region of interest" description="Disordered" evidence="1">
    <location>
        <begin position="250"/>
        <end position="287"/>
    </location>
</feature>
<evidence type="ECO:0000313" key="2">
    <source>
        <dbReference type="EMBL" id="KAK3579259.1"/>
    </source>
</evidence>
<comment type="caution">
    <text evidence="2">The sequence shown here is derived from an EMBL/GenBank/DDBJ whole genome shotgun (WGS) entry which is preliminary data.</text>
</comment>
<dbReference type="InterPro" id="IPR036236">
    <property type="entry name" value="Znf_C2H2_sf"/>
</dbReference>
<feature type="compositionally biased region" description="Basic residues" evidence="1">
    <location>
        <begin position="409"/>
        <end position="422"/>
    </location>
</feature>
<dbReference type="Gene3D" id="3.30.160.60">
    <property type="entry name" value="Classic Zinc Finger"/>
    <property type="match status" value="1"/>
</dbReference>
<evidence type="ECO:0000256" key="1">
    <source>
        <dbReference type="SAM" id="MobiDB-lite"/>
    </source>
</evidence>
<feature type="compositionally biased region" description="Basic and acidic residues" evidence="1">
    <location>
        <begin position="381"/>
        <end position="408"/>
    </location>
</feature>
<feature type="region of interest" description="Disordered" evidence="1">
    <location>
        <begin position="379"/>
        <end position="422"/>
    </location>
</feature>
<gene>
    <name evidence="2" type="ORF">CHS0354_033336</name>
</gene>
<feature type="compositionally biased region" description="Low complexity" evidence="1">
    <location>
        <begin position="277"/>
        <end position="287"/>
    </location>
</feature>
<dbReference type="SUPFAM" id="SSF57667">
    <property type="entry name" value="beta-beta-alpha zinc fingers"/>
    <property type="match status" value="1"/>
</dbReference>
<accession>A0AAE0RTF2</accession>
<keyword evidence="3" id="KW-1185">Reference proteome</keyword>
<dbReference type="EMBL" id="JAEAOA010001954">
    <property type="protein sequence ID" value="KAK3579259.1"/>
    <property type="molecule type" value="Genomic_DNA"/>
</dbReference>
<dbReference type="AlphaFoldDB" id="A0AAE0RTF2"/>
<evidence type="ECO:0000313" key="3">
    <source>
        <dbReference type="Proteomes" id="UP001195483"/>
    </source>
</evidence>
<reference evidence="2" key="2">
    <citation type="journal article" date="2021" name="Genome Biol. Evol.">
        <title>Developing a high-quality reference genome for a parasitic bivalve with doubly uniparental inheritance (Bivalvia: Unionida).</title>
        <authorList>
            <person name="Smith C.H."/>
        </authorList>
    </citation>
    <scope>NUCLEOTIDE SEQUENCE</scope>
    <source>
        <strain evidence="2">CHS0354</strain>
        <tissue evidence="2">Mantle</tissue>
    </source>
</reference>
<sequence length="422" mass="47554">MAARSIKIREYTHTRGRAYQCLRCRGFGKEVVGEKGRIVAHFYKHHVSLDKVPYYCNLCNFRCTQQRDLERHVRHYPDHKVAVQKLVERGQSVGQTHEESSLIENTQPYQWTEEDILILNKEESELVWRERSGCRMKMEGGSPVIVQPNLTVIGSATSKALAATSAPAVPCKPLTTIVPTANVSQNHGFIQMSTSANLNAQASTTSTRSDGPTSVMQASVESEDILNNLLNYEDDPFLSEFPTREKHQSYISEPTSNGGVIPSPVRQPMTKSDYVKSPKSMSSSASSTCSCCEEHKQDSQRMVEKFTVAVDAMNRSISLASQAVRGTLDVSLDALSNVTKALQEQAVAIQQYQKITNDLIKSINVRTLTDSAEFIGNQPVLKEDKGRNEERTDNKENKKSDRRRENSREKKHLRQERRHHPY</sequence>
<organism evidence="2 3">
    <name type="scientific">Potamilus streckersoni</name>
    <dbReference type="NCBI Taxonomy" id="2493646"/>
    <lineage>
        <taxon>Eukaryota</taxon>
        <taxon>Metazoa</taxon>
        <taxon>Spiralia</taxon>
        <taxon>Lophotrochozoa</taxon>
        <taxon>Mollusca</taxon>
        <taxon>Bivalvia</taxon>
        <taxon>Autobranchia</taxon>
        <taxon>Heteroconchia</taxon>
        <taxon>Palaeoheterodonta</taxon>
        <taxon>Unionida</taxon>
        <taxon>Unionoidea</taxon>
        <taxon>Unionidae</taxon>
        <taxon>Ambleminae</taxon>
        <taxon>Lampsilini</taxon>
        <taxon>Potamilus</taxon>
    </lineage>
</organism>
<protein>
    <recommendedName>
        <fullName evidence="4">C2H2-type domain-containing protein</fullName>
    </recommendedName>
</protein>
<proteinExistence type="predicted"/>
<evidence type="ECO:0008006" key="4">
    <source>
        <dbReference type="Google" id="ProtNLM"/>
    </source>
</evidence>
<name>A0AAE0RTF2_9BIVA</name>
<reference evidence="2" key="3">
    <citation type="submission" date="2023-05" db="EMBL/GenBank/DDBJ databases">
        <authorList>
            <person name="Smith C.H."/>
        </authorList>
    </citation>
    <scope>NUCLEOTIDE SEQUENCE</scope>
    <source>
        <strain evidence="2">CHS0354</strain>
        <tissue evidence="2">Mantle</tissue>
    </source>
</reference>
<dbReference type="Proteomes" id="UP001195483">
    <property type="component" value="Unassembled WGS sequence"/>
</dbReference>
<reference evidence="2" key="1">
    <citation type="journal article" date="2021" name="Genome Biol. Evol.">
        <title>A High-Quality Reference Genome for a Parasitic Bivalve with Doubly Uniparental Inheritance (Bivalvia: Unionida).</title>
        <authorList>
            <person name="Smith C.H."/>
        </authorList>
    </citation>
    <scope>NUCLEOTIDE SEQUENCE</scope>
    <source>
        <strain evidence="2">CHS0354</strain>
    </source>
</reference>